<dbReference type="GO" id="GO:0099122">
    <property type="term" value="F:RNA polymerase II C-terminal domain binding"/>
    <property type="evidence" value="ECO:0007669"/>
    <property type="project" value="InterPro"/>
</dbReference>
<evidence type="ECO:0000313" key="2">
    <source>
        <dbReference type="EMBL" id="CAE7151237.1"/>
    </source>
</evidence>
<dbReference type="Proteomes" id="UP000649617">
    <property type="component" value="Unassembled WGS sequence"/>
</dbReference>
<comment type="caution">
    <text evidence="2">The sequence shown here is derived from an EMBL/GenBank/DDBJ whole genome shotgun (WGS) entry which is preliminary data.</text>
</comment>
<accession>A0A812IPG5</accession>
<feature type="non-terminal residue" evidence="2">
    <location>
        <position position="1"/>
    </location>
</feature>
<feature type="non-terminal residue" evidence="2">
    <location>
        <position position="254"/>
    </location>
</feature>
<organism evidence="2 3">
    <name type="scientific">Symbiodinium pilosum</name>
    <name type="common">Dinoflagellate</name>
    <dbReference type="NCBI Taxonomy" id="2952"/>
    <lineage>
        <taxon>Eukaryota</taxon>
        <taxon>Sar</taxon>
        <taxon>Alveolata</taxon>
        <taxon>Dinophyceae</taxon>
        <taxon>Suessiales</taxon>
        <taxon>Symbiodiniaceae</taxon>
        <taxon>Symbiodinium</taxon>
    </lineage>
</organism>
<evidence type="ECO:0000313" key="3">
    <source>
        <dbReference type="Proteomes" id="UP000649617"/>
    </source>
</evidence>
<name>A0A812IPG5_SYMPI</name>
<dbReference type="InterPro" id="IPR039881">
    <property type="entry name" value="PCIF1-like"/>
</dbReference>
<sequence length="254" mass="27823">AEAFAISPSTLSRLAKLLQRAAKRAELLLPSATGGAGSSELASRLAFLQEDSTFWNLTFCTLCRYDALFGPGHKEGGGLHAAVPMEVFEALECASPRLECFASPLLCRGSWHFCSIFGDLDVFFGSLGPFLQEDLDIGALGGVYEVNPPFIRGLVLQLARKLLAALESAVRHKKDLQVLLVLPGLEQREEGRHALDDLLESPFKVALSERRQRAFRNGLTFKTDHPWPVFATSTTVALFASEPDASERLSEKFD</sequence>
<dbReference type="Pfam" id="PF12237">
    <property type="entry name" value="PCIF1_WW"/>
    <property type="match status" value="1"/>
</dbReference>
<protein>
    <submittedName>
        <fullName evidence="2">PCIF1 protein</fullName>
    </submittedName>
</protein>
<dbReference type="GO" id="GO:0016422">
    <property type="term" value="F:mRNA (2'-O-methyladenosine-N6-)-methyltransferase activity"/>
    <property type="evidence" value="ECO:0007669"/>
    <property type="project" value="InterPro"/>
</dbReference>
<dbReference type="InterPro" id="IPR022035">
    <property type="entry name" value="PCIF1_WW"/>
</dbReference>
<dbReference type="PANTHER" id="PTHR21727:SF0">
    <property type="entry name" value="MRNA (2'-O-METHYLADENOSINE-N(6)-)-METHYLTRANSFERASE"/>
    <property type="match status" value="1"/>
</dbReference>
<proteinExistence type="predicted"/>
<evidence type="ECO:0000259" key="1">
    <source>
        <dbReference type="Pfam" id="PF12237"/>
    </source>
</evidence>
<keyword evidence="3" id="KW-1185">Reference proteome</keyword>
<dbReference type="OrthoDB" id="193787at2759"/>
<dbReference type="EMBL" id="CAJNIZ010000014">
    <property type="protein sequence ID" value="CAE7151237.1"/>
    <property type="molecule type" value="Genomic_DNA"/>
</dbReference>
<dbReference type="PANTHER" id="PTHR21727">
    <property type="entry name" value="PHOSPHORYLATED CTD INTERACTING FACTOR 1"/>
    <property type="match status" value="1"/>
</dbReference>
<gene>
    <name evidence="2" type="primary">PCIF1</name>
    <name evidence="2" type="ORF">SPIL2461_LOCUS200</name>
</gene>
<reference evidence="2" key="1">
    <citation type="submission" date="2021-02" db="EMBL/GenBank/DDBJ databases">
        <authorList>
            <person name="Dougan E. K."/>
            <person name="Rhodes N."/>
            <person name="Thang M."/>
            <person name="Chan C."/>
        </authorList>
    </citation>
    <scope>NUCLEOTIDE SEQUENCE</scope>
</reference>
<dbReference type="AlphaFoldDB" id="A0A812IPG5"/>
<feature type="domain" description="PCIF1 WW" evidence="1">
    <location>
        <begin position="49"/>
        <end position="206"/>
    </location>
</feature>